<gene>
    <name evidence="4" type="ORF">SELMODRAFT_425756</name>
</gene>
<dbReference type="PANTHER" id="PTHR28663">
    <property type="entry name" value="COILED-COIL DOMAIN-CONTAINING PROTEIN 173"/>
    <property type="match status" value="1"/>
</dbReference>
<sequence length="410" mass="50066">MGHEEDVNSIEVTNYDLERMRGIPPNNRYAKFLRKKEELRSLSKERYNKWPNTITAMREKRLADRKRELQKQEEELCKQDVIDAQSRAERRRQQEREAQINYRNKIDKLWQKQEEKWADFQKRQREAWKREEEAEQKKKNEDVQVLKLGRLEQLEERKARRQNLKEIQEQDKIQLNRQAKEDEEVAKAKEEIKKKKVIEARSDFIASNEDQQMRKEAEKKRLKEMDKKIEEFAAYRDRVDQQRKDERVRKEAEKLSQRETMLMRLEKQLLEARTDTEKRLWSQEAAHKAAEDKKLQEKADRALADWVKCDCSRQQQIKFRKDRLARDKKDEMEEAMGVRERLQIIEAEEKAETRRARENNTYFAKENLKLAAERLDREKRERENEKKEYQSAFEAMERDEIPEDYIFVEE</sequence>
<feature type="coiled-coil region" evidence="2">
    <location>
        <begin position="328"/>
        <end position="399"/>
    </location>
</feature>
<evidence type="ECO:0000256" key="2">
    <source>
        <dbReference type="SAM" id="Coils"/>
    </source>
</evidence>
<accession>D8SU69</accession>
<dbReference type="InterPro" id="IPR043597">
    <property type="entry name" value="TPH_dom"/>
</dbReference>
<dbReference type="AlphaFoldDB" id="D8SU69"/>
<dbReference type="OMA" id="YWEKRGR"/>
<dbReference type="KEGG" id="smo:SELMODRAFT_425756"/>
<evidence type="ECO:0000313" key="4">
    <source>
        <dbReference type="EMBL" id="EFJ11957.1"/>
    </source>
</evidence>
<dbReference type="EMBL" id="GL377642">
    <property type="protein sequence ID" value="EFJ11957.1"/>
    <property type="molecule type" value="Genomic_DNA"/>
</dbReference>
<evidence type="ECO:0000256" key="1">
    <source>
        <dbReference type="ARBA" id="ARBA00023054"/>
    </source>
</evidence>
<reference evidence="4 5" key="1">
    <citation type="journal article" date="2011" name="Science">
        <title>The Selaginella genome identifies genetic changes associated with the evolution of vascular plants.</title>
        <authorList>
            <person name="Banks J.A."/>
            <person name="Nishiyama T."/>
            <person name="Hasebe M."/>
            <person name="Bowman J.L."/>
            <person name="Gribskov M."/>
            <person name="dePamphilis C."/>
            <person name="Albert V.A."/>
            <person name="Aono N."/>
            <person name="Aoyama T."/>
            <person name="Ambrose B.A."/>
            <person name="Ashton N.W."/>
            <person name="Axtell M.J."/>
            <person name="Barker E."/>
            <person name="Barker M.S."/>
            <person name="Bennetzen J.L."/>
            <person name="Bonawitz N.D."/>
            <person name="Chapple C."/>
            <person name="Cheng C."/>
            <person name="Correa L.G."/>
            <person name="Dacre M."/>
            <person name="DeBarry J."/>
            <person name="Dreyer I."/>
            <person name="Elias M."/>
            <person name="Engstrom E.M."/>
            <person name="Estelle M."/>
            <person name="Feng L."/>
            <person name="Finet C."/>
            <person name="Floyd S.K."/>
            <person name="Frommer W.B."/>
            <person name="Fujita T."/>
            <person name="Gramzow L."/>
            <person name="Gutensohn M."/>
            <person name="Harholt J."/>
            <person name="Hattori M."/>
            <person name="Heyl A."/>
            <person name="Hirai T."/>
            <person name="Hiwatashi Y."/>
            <person name="Ishikawa M."/>
            <person name="Iwata M."/>
            <person name="Karol K.G."/>
            <person name="Koehler B."/>
            <person name="Kolukisaoglu U."/>
            <person name="Kubo M."/>
            <person name="Kurata T."/>
            <person name="Lalonde S."/>
            <person name="Li K."/>
            <person name="Li Y."/>
            <person name="Litt A."/>
            <person name="Lyons E."/>
            <person name="Manning G."/>
            <person name="Maruyama T."/>
            <person name="Michael T.P."/>
            <person name="Mikami K."/>
            <person name="Miyazaki S."/>
            <person name="Morinaga S."/>
            <person name="Murata T."/>
            <person name="Mueller-Roeber B."/>
            <person name="Nelson D.R."/>
            <person name="Obara M."/>
            <person name="Oguri Y."/>
            <person name="Olmstead R.G."/>
            <person name="Onodera N."/>
            <person name="Petersen B.L."/>
            <person name="Pils B."/>
            <person name="Prigge M."/>
            <person name="Rensing S.A."/>
            <person name="Riano-Pachon D.M."/>
            <person name="Roberts A.W."/>
            <person name="Sato Y."/>
            <person name="Scheller H.V."/>
            <person name="Schulz B."/>
            <person name="Schulz C."/>
            <person name="Shakirov E.V."/>
            <person name="Shibagaki N."/>
            <person name="Shinohara N."/>
            <person name="Shippen D.E."/>
            <person name="Soerensen I."/>
            <person name="Sotooka R."/>
            <person name="Sugimoto N."/>
            <person name="Sugita M."/>
            <person name="Sumikawa N."/>
            <person name="Tanurdzic M."/>
            <person name="Theissen G."/>
            <person name="Ulvskov P."/>
            <person name="Wakazuki S."/>
            <person name="Weng J.K."/>
            <person name="Willats W.W."/>
            <person name="Wipf D."/>
            <person name="Wolf P.G."/>
            <person name="Yang L."/>
            <person name="Zimmer A.D."/>
            <person name="Zhu Q."/>
            <person name="Mitros T."/>
            <person name="Hellsten U."/>
            <person name="Loque D."/>
            <person name="Otillar R."/>
            <person name="Salamov A."/>
            <person name="Schmutz J."/>
            <person name="Shapiro H."/>
            <person name="Lindquist E."/>
            <person name="Lucas S."/>
            <person name="Rokhsar D."/>
            <person name="Grigoriev I.V."/>
        </authorList>
    </citation>
    <scope>NUCLEOTIDE SEQUENCE [LARGE SCALE GENOMIC DNA]</scope>
</reference>
<name>D8SU69_SELML</name>
<dbReference type="Pfam" id="PF13868">
    <property type="entry name" value="TPH"/>
    <property type="match status" value="1"/>
</dbReference>
<dbReference type="Gramene" id="EFJ11957">
    <property type="protein sequence ID" value="EFJ11957"/>
    <property type="gene ID" value="SELMODRAFT_425756"/>
</dbReference>
<keyword evidence="5" id="KW-1185">Reference proteome</keyword>
<evidence type="ECO:0000259" key="3">
    <source>
        <dbReference type="Pfam" id="PF13868"/>
    </source>
</evidence>
<feature type="coiled-coil region" evidence="2">
    <location>
        <begin position="118"/>
        <end position="228"/>
    </location>
</feature>
<keyword evidence="1 2" id="KW-0175">Coiled coil</keyword>
<organism evidence="5">
    <name type="scientific">Selaginella moellendorffii</name>
    <name type="common">Spikemoss</name>
    <dbReference type="NCBI Taxonomy" id="88036"/>
    <lineage>
        <taxon>Eukaryota</taxon>
        <taxon>Viridiplantae</taxon>
        <taxon>Streptophyta</taxon>
        <taxon>Embryophyta</taxon>
        <taxon>Tracheophyta</taxon>
        <taxon>Lycopodiopsida</taxon>
        <taxon>Selaginellales</taxon>
        <taxon>Selaginellaceae</taxon>
        <taxon>Selaginella</taxon>
    </lineage>
</organism>
<proteinExistence type="predicted"/>
<dbReference type="InterPro" id="IPR039986">
    <property type="entry name" value="CFAP210"/>
</dbReference>
<feature type="domain" description="Trichohyalin-plectin-homology" evidence="3">
    <location>
        <begin position="94"/>
        <end position="397"/>
    </location>
</feature>
<dbReference type="PANTHER" id="PTHR28663:SF1">
    <property type="entry name" value="CILIA- AND FLAGELLA- ASSOCIATED PROTEIN 210"/>
    <property type="match status" value="1"/>
</dbReference>
<dbReference type="Proteomes" id="UP000001514">
    <property type="component" value="Unassembled WGS sequence"/>
</dbReference>
<dbReference type="InParanoid" id="D8SU69"/>
<dbReference type="HOGENOM" id="CLU_036492_2_0_1"/>
<dbReference type="FunCoup" id="D8SU69">
    <property type="interactions" value="137"/>
</dbReference>
<evidence type="ECO:0000313" key="5">
    <source>
        <dbReference type="Proteomes" id="UP000001514"/>
    </source>
</evidence>
<protein>
    <recommendedName>
        <fullName evidence="3">Trichohyalin-plectin-homology domain-containing protein</fullName>
    </recommendedName>
</protein>